<dbReference type="EMBL" id="JBHSBL010000019">
    <property type="protein sequence ID" value="MFC4068685.1"/>
    <property type="molecule type" value="Genomic_DNA"/>
</dbReference>
<evidence type="ECO:0000259" key="13">
    <source>
        <dbReference type="PROSITE" id="PS50109"/>
    </source>
</evidence>
<name>A0ABV8J3Y5_9ACTN</name>
<dbReference type="InterPro" id="IPR050428">
    <property type="entry name" value="TCS_sensor_his_kinase"/>
</dbReference>
<comment type="caution">
    <text evidence="15">The sequence shown here is derived from an EMBL/GenBank/DDBJ whole genome shotgun (WGS) entry which is preliminary data.</text>
</comment>
<dbReference type="InterPro" id="IPR004358">
    <property type="entry name" value="Sig_transdc_His_kin-like_C"/>
</dbReference>
<dbReference type="SUPFAM" id="SSF47384">
    <property type="entry name" value="Homodimeric domain of signal transducing histidine kinase"/>
    <property type="match status" value="1"/>
</dbReference>
<dbReference type="SMART" id="SM00304">
    <property type="entry name" value="HAMP"/>
    <property type="match status" value="1"/>
</dbReference>
<evidence type="ECO:0000256" key="5">
    <source>
        <dbReference type="ARBA" id="ARBA00022679"/>
    </source>
</evidence>
<evidence type="ECO:0000256" key="12">
    <source>
        <dbReference type="SAM" id="Phobius"/>
    </source>
</evidence>
<keyword evidence="6 12" id="KW-0812">Transmembrane</keyword>
<dbReference type="EC" id="2.7.13.3" evidence="3"/>
<feature type="transmembrane region" description="Helical" evidence="12">
    <location>
        <begin position="161"/>
        <end position="185"/>
    </location>
</feature>
<evidence type="ECO:0000256" key="7">
    <source>
        <dbReference type="ARBA" id="ARBA00022777"/>
    </source>
</evidence>
<dbReference type="Proteomes" id="UP001595867">
    <property type="component" value="Unassembled WGS sequence"/>
</dbReference>
<dbReference type="SMART" id="SM00388">
    <property type="entry name" value="HisKA"/>
    <property type="match status" value="1"/>
</dbReference>
<proteinExistence type="predicted"/>
<feature type="domain" description="HAMP" evidence="14">
    <location>
        <begin position="186"/>
        <end position="239"/>
    </location>
</feature>
<evidence type="ECO:0000313" key="16">
    <source>
        <dbReference type="Proteomes" id="UP001595867"/>
    </source>
</evidence>
<reference evidence="16" key="1">
    <citation type="journal article" date="2019" name="Int. J. Syst. Evol. Microbiol.">
        <title>The Global Catalogue of Microorganisms (GCM) 10K type strain sequencing project: providing services to taxonomists for standard genome sequencing and annotation.</title>
        <authorList>
            <consortium name="The Broad Institute Genomics Platform"/>
            <consortium name="The Broad Institute Genome Sequencing Center for Infectious Disease"/>
            <person name="Wu L."/>
            <person name="Ma J."/>
        </authorList>
    </citation>
    <scope>NUCLEOTIDE SEQUENCE [LARGE SCALE GENOMIC DNA]</scope>
    <source>
        <strain evidence="16">TBRC 5832</strain>
    </source>
</reference>
<keyword evidence="5" id="KW-0808">Transferase</keyword>
<feature type="region of interest" description="Disordered" evidence="11">
    <location>
        <begin position="91"/>
        <end position="122"/>
    </location>
</feature>
<evidence type="ECO:0000256" key="1">
    <source>
        <dbReference type="ARBA" id="ARBA00000085"/>
    </source>
</evidence>
<dbReference type="Pfam" id="PF00672">
    <property type="entry name" value="HAMP"/>
    <property type="match status" value="1"/>
</dbReference>
<dbReference type="PROSITE" id="PS50885">
    <property type="entry name" value="HAMP"/>
    <property type="match status" value="1"/>
</dbReference>
<evidence type="ECO:0000256" key="10">
    <source>
        <dbReference type="ARBA" id="ARBA00023136"/>
    </source>
</evidence>
<keyword evidence="8 12" id="KW-1133">Transmembrane helix</keyword>
<dbReference type="InterPro" id="IPR003594">
    <property type="entry name" value="HATPase_dom"/>
</dbReference>
<dbReference type="PRINTS" id="PR00344">
    <property type="entry name" value="BCTRLSENSOR"/>
</dbReference>
<feature type="domain" description="Histidine kinase" evidence="13">
    <location>
        <begin position="247"/>
        <end position="456"/>
    </location>
</feature>
<dbReference type="PANTHER" id="PTHR45436">
    <property type="entry name" value="SENSOR HISTIDINE KINASE YKOH"/>
    <property type="match status" value="1"/>
</dbReference>
<keyword evidence="4" id="KW-0597">Phosphoprotein</keyword>
<dbReference type="Pfam" id="PF00512">
    <property type="entry name" value="HisKA"/>
    <property type="match status" value="1"/>
</dbReference>
<dbReference type="CDD" id="cd00082">
    <property type="entry name" value="HisKA"/>
    <property type="match status" value="1"/>
</dbReference>
<feature type="transmembrane region" description="Helical" evidence="12">
    <location>
        <begin position="12"/>
        <end position="36"/>
    </location>
</feature>
<evidence type="ECO:0000256" key="2">
    <source>
        <dbReference type="ARBA" id="ARBA00004236"/>
    </source>
</evidence>
<dbReference type="SMART" id="SM00387">
    <property type="entry name" value="HATPase_c"/>
    <property type="match status" value="1"/>
</dbReference>
<evidence type="ECO:0000256" key="11">
    <source>
        <dbReference type="SAM" id="MobiDB-lite"/>
    </source>
</evidence>
<evidence type="ECO:0000259" key="14">
    <source>
        <dbReference type="PROSITE" id="PS50885"/>
    </source>
</evidence>
<dbReference type="Gene3D" id="6.10.340.10">
    <property type="match status" value="1"/>
</dbReference>
<dbReference type="Pfam" id="PF02518">
    <property type="entry name" value="HATPase_c"/>
    <property type="match status" value="1"/>
</dbReference>
<evidence type="ECO:0000256" key="9">
    <source>
        <dbReference type="ARBA" id="ARBA00023012"/>
    </source>
</evidence>
<dbReference type="RefSeq" id="WP_378069575.1">
    <property type="nucleotide sequence ID" value="NZ_JBHSBL010000019.1"/>
</dbReference>
<evidence type="ECO:0000256" key="3">
    <source>
        <dbReference type="ARBA" id="ARBA00012438"/>
    </source>
</evidence>
<keyword evidence="10 12" id="KW-0472">Membrane</keyword>
<dbReference type="CDD" id="cd06225">
    <property type="entry name" value="HAMP"/>
    <property type="match status" value="1"/>
</dbReference>
<keyword evidence="9" id="KW-0902">Two-component regulatory system</keyword>
<protein>
    <recommendedName>
        <fullName evidence="3">histidine kinase</fullName>
        <ecNumber evidence="3">2.7.13.3</ecNumber>
    </recommendedName>
</protein>
<dbReference type="PANTHER" id="PTHR45436:SF5">
    <property type="entry name" value="SENSOR HISTIDINE KINASE TRCS"/>
    <property type="match status" value="1"/>
</dbReference>
<evidence type="ECO:0000256" key="4">
    <source>
        <dbReference type="ARBA" id="ARBA00022553"/>
    </source>
</evidence>
<evidence type="ECO:0000256" key="8">
    <source>
        <dbReference type="ARBA" id="ARBA00022989"/>
    </source>
</evidence>
<evidence type="ECO:0000256" key="6">
    <source>
        <dbReference type="ARBA" id="ARBA00022692"/>
    </source>
</evidence>
<keyword evidence="16" id="KW-1185">Reference proteome</keyword>
<dbReference type="PROSITE" id="PS50109">
    <property type="entry name" value="HIS_KIN"/>
    <property type="match status" value="1"/>
</dbReference>
<gene>
    <name evidence="15" type="ORF">ACFO0C_27465</name>
</gene>
<dbReference type="InterPro" id="IPR036097">
    <property type="entry name" value="HisK_dim/P_sf"/>
</dbReference>
<dbReference type="InterPro" id="IPR003660">
    <property type="entry name" value="HAMP_dom"/>
</dbReference>
<evidence type="ECO:0000313" key="15">
    <source>
        <dbReference type="EMBL" id="MFC4068685.1"/>
    </source>
</evidence>
<keyword evidence="7 15" id="KW-0418">Kinase</keyword>
<accession>A0ABV8J3Y5</accession>
<sequence length="463" mass="48930">MRRLLPRRLGIRLRSAIAAGLVVAVATVLAGAVLLVTARGILLDNVTTAATDRVDQVAAALRTGNQAALDAALSPAEPGRTLVQVVDSAGRVVRSSPGPGPDRPLSASRPEPGRVAGETGRMRMGRHGPFRVLAAGVETPSGRQTVLVAQSLETVNEATGAIVAALLAGMPLLALVVGVATFVFVGRTLRPVEAMTGRAATITATNLDARLPVPDSDDEIAALASTMNTMLDRIEVASAAQRRFVADASHELRSPLATIHANADLLRAAVLEESAERSVTRIHRESTRLARLVEDLLLLARADDGALRLRRAEVDLDDLVFAARERVAVERPGLRVEGDVVAVRVIGDADQLHRLLRNLVDNAMRHARDRITITLGRAGEQAEIVVGNDGPGIAAPDREKIFDRFVRLDDSRSRQDGGTGLGLSIAREIAVRHDGTLTVDDLTDGAAFRLRLPAGTTGAASPP</sequence>
<dbReference type="Gene3D" id="1.10.287.130">
    <property type="match status" value="1"/>
</dbReference>
<dbReference type="InterPro" id="IPR003661">
    <property type="entry name" value="HisK_dim/P_dom"/>
</dbReference>
<dbReference type="InterPro" id="IPR005467">
    <property type="entry name" value="His_kinase_dom"/>
</dbReference>
<dbReference type="GO" id="GO:0016301">
    <property type="term" value="F:kinase activity"/>
    <property type="evidence" value="ECO:0007669"/>
    <property type="project" value="UniProtKB-KW"/>
</dbReference>
<organism evidence="15 16">
    <name type="scientific">Actinoplanes subglobosus</name>
    <dbReference type="NCBI Taxonomy" id="1547892"/>
    <lineage>
        <taxon>Bacteria</taxon>
        <taxon>Bacillati</taxon>
        <taxon>Actinomycetota</taxon>
        <taxon>Actinomycetes</taxon>
        <taxon>Micromonosporales</taxon>
        <taxon>Micromonosporaceae</taxon>
        <taxon>Actinoplanes</taxon>
    </lineage>
</organism>
<dbReference type="SUPFAM" id="SSF55874">
    <property type="entry name" value="ATPase domain of HSP90 chaperone/DNA topoisomerase II/histidine kinase"/>
    <property type="match status" value="1"/>
</dbReference>
<comment type="subcellular location">
    <subcellularLocation>
        <location evidence="2">Cell membrane</location>
    </subcellularLocation>
</comment>
<comment type="catalytic activity">
    <reaction evidence="1">
        <text>ATP + protein L-histidine = ADP + protein N-phospho-L-histidine.</text>
        <dbReference type="EC" id="2.7.13.3"/>
    </reaction>
</comment>
<dbReference type="InterPro" id="IPR036890">
    <property type="entry name" value="HATPase_C_sf"/>
</dbReference>
<dbReference type="SUPFAM" id="SSF158472">
    <property type="entry name" value="HAMP domain-like"/>
    <property type="match status" value="1"/>
</dbReference>
<dbReference type="Gene3D" id="3.30.565.10">
    <property type="entry name" value="Histidine kinase-like ATPase, C-terminal domain"/>
    <property type="match status" value="1"/>
</dbReference>